<gene>
    <name evidence="3" type="ORF">CLCR_06593</name>
</gene>
<dbReference type="InterPro" id="IPR012340">
    <property type="entry name" value="NA-bd_OB-fold"/>
</dbReference>
<name>A0A1C1CM36_9EURO</name>
<dbReference type="GO" id="GO:0003723">
    <property type="term" value="F:RNA binding"/>
    <property type="evidence" value="ECO:0007669"/>
    <property type="project" value="InterPro"/>
</dbReference>
<dbReference type="OrthoDB" id="2285229at2759"/>
<reference evidence="4" key="1">
    <citation type="submission" date="2015-07" db="EMBL/GenBank/DDBJ databases">
        <authorList>
            <person name="Teixeira M.M."/>
            <person name="Souza R.C."/>
            <person name="Almeida L.G."/>
            <person name="Vicente V.A."/>
            <person name="de Hoog S."/>
            <person name="Bocca A.L."/>
            <person name="de Almeida S.R."/>
            <person name="Vasconcelos A.T."/>
            <person name="Felipe M.S."/>
        </authorList>
    </citation>
    <scope>NUCLEOTIDE SEQUENCE [LARGE SCALE GENOMIC DNA]</scope>
    <source>
        <strain evidence="4">KSF</strain>
    </source>
</reference>
<protein>
    <submittedName>
        <fullName evidence="3">Mitochondrial exoribonuclease Cyt-4</fullName>
    </submittedName>
</protein>
<evidence type="ECO:0000256" key="1">
    <source>
        <dbReference type="SAM" id="MobiDB-lite"/>
    </source>
</evidence>
<dbReference type="Proteomes" id="UP000094526">
    <property type="component" value="Unassembled WGS sequence"/>
</dbReference>
<dbReference type="AlphaFoldDB" id="A0A1C1CM36"/>
<dbReference type="InterPro" id="IPR056625">
    <property type="entry name" value="SH3_CYT4"/>
</dbReference>
<dbReference type="SUPFAM" id="SSF50249">
    <property type="entry name" value="Nucleic acid-binding proteins"/>
    <property type="match status" value="1"/>
</dbReference>
<feature type="compositionally biased region" description="Basic and acidic residues" evidence="1">
    <location>
        <begin position="1073"/>
        <end position="1084"/>
    </location>
</feature>
<organism evidence="3 4">
    <name type="scientific">Cladophialophora carrionii</name>
    <dbReference type="NCBI Taxonomy" id="86049"/>
    <lineage>
        <taxon>Eukaryota</taxon>
        <taxon>Fungi</taxon>
        <taxon>Dikarya</taxon>
        <taxon>Ascomycota</taxon>
        <taxon>Pezizomycotina</taxon>
        <taxon>Eurotiomycetes</taxon>
        <taxon>Chaetothyriomycetidae</taxon>
        <taxon>Chaetothyriales</taxon>
        <taxon>Herpotrichiellaceae</taxon>
        <taxon>Cladophialophora</taxon>
    </lineage>
</organism>
<dbReference type="Pfam" id="PF00773">
    <property type="entry name" value="RNB"/>
    <property type="match status" value="1"/>
</dbReference>
<dbReference type="VEuPathDB" id="FungiDB:G647_09813"/>
<keyword evidence="4" id="KW-1185">Reference proteome</keyword>
<dbReference type="STRING" id="86049.A0A1C1CM36"/>
<dbReference type="PANTHER" id="PTHR23355">
    <property type="entry name" value="RIBONUCLEASE"/>
    <property type="match status" value="1"/>
</dbReference>
<evidence type="ECO:0000313" key="3">
    <source>
        <dbReference type="EMBL" id="OCT49553.1"/>
    </source>
</evidence>
<dbReference type="InterPro" id="IPR056624">
    <property type="entry name" value="WH_CYT4"/>
</dbReference>
<evidence type="ECO:0000259" key="2">
    <source>
        <dbReference type="SMART" id="SM00955"/>
    </source>
</evidence>
<dbReference type="Pfam" id="PF23214">
    <property type="entry name" value="SH3_CYT4"/>
    <property type="match status" value="1"/>
</dbReference>
<dbReference type="InterPro" id="IPR050180">
    <property type="entry name" value="RNR_Ribonuclease"/>
</dbReference>
<dbReference type="SMART" id="SM00955">
    <property type="entry name" value="RNB"/>
    <property type="match status" value="1"/>
</dbReference>
<dbReference type="EMBL" id="LGRB01000010">
    <property type="protein sequence ID" value="OCT49553.1"/>
    <property type="molecule type" value="Genomic_DNA"/>
</dbReference>
<dbReference type="GO" id="GO:0000932">
    <property type="term" value="C:P-body"/>
    <property type="evidence" value="ECO:0007669"/>
    <property type="project" value="TreeGrafter"/>
</dbReference>
<dbReference type="InterPro" id="IPR001900">
    <property type="entry name" value="RNase_II/R"/>
</dbReference>
<dbReference type="eggNOG" id="KOG2102">
    <property type="taxonomic scope" value="Eukaryota"/>
</dbReference>
<feature type="region of interest" description="Disordered" evidence="1">
    <location>
        <begin position="1043"/>
        <end position="1094"/>
    </location>
</feature>
<dbReference type="VEuPathDB" id="FungiDB:CLCR_06593"/>
<evidence type="ECO:0000313" key="4">
    <source>
        <dbReference type="Proteomes" id="UP000094526"/>
    </source>
</evidence>
<comment type="caution">
    <text evidence="3">The sequence shown here is derived from an EMBL/GenBank/DDBJ whole genome shotgun (WGS) entry which is preliminary data.</text>
</comment>
<dbReference type="GO" id="GO:0006402">
    <property type="term" value="P:mRNA catabolic process"/>
    <property type="evidence" value="ECO:0007669"/>
    <property type="project" value="TreeGrafter"/>
</dbReference>
<dbReference type="PANTHER" id="PTHR23355:SF65">
    <property type="entry name" value="EXORIBONUCLEASE CYT-4, PUTATIVE (AFU_ORTHOLOGUE AFUA_7G01550)-RELATED"/>
    <property type="match status" value="1"/>
</dbReference>
<dbReference type="Pfam" id="PF23216">
    <property type="entry name" value="WHD_CYT4"/>
    <property type="match status" value="1"/>
</dbReference>
<accession>A0A1C1CM36</accession>
<sequence>MLASRSRASSTLSRTRLPYVCPECQSTALLAAFLLSSQPERPSYHQRRSFTTVDRRSASVVTSQLPPDRANSAIRNHLRAWAVENQKKKKQEAENAGDDSNKLKRLAALPNSLFLEDATSTDDTLVDDEAAGEDDLVETWEDGVQAGWHETYSPGDVIWWRPGRHTTFAKAQLALYLGALGWQRQYMLADGRWVVEKARSQPSPAFKGFASKKEVDQIRKHLPVKPLETSKHDYDMPLGYSFAGDLPATAAEPLMERFAQLVEAMSTWRRENLALLDSLYDRIADEERYISLQFPDVVTKFLGVDYDKVPPEALLAIFRTLQRKLVTVVAVRKQTYYPSATVSFTPKRLARSFDQVCEWAREYQESAADAAMGKDVAAALDANPLSAFVAKARRIILKSRALRSPTTIGSLGPSSIQGDITDGKVARQDNEETFTENDRMFIAFLWDCYVRYPFPDNNRNMAIASLLLRAVGAYPKLRLDANMGRLLLQELGILPPWFLQSDHNITLELPHGRAGPELTRVYNEASKFCEESGLASTLDLQILGDSMSSLRQDLGDLPVYCIDPSEAVVREDGFSIEPNPEVPGTYWLHGHTAHPSAFIGPDHIMAQRARLLTQGIFHHGRVARMLPDKFCYALSLRNGAPALTVSTLLTEEGNVLDIRIRPTTLRNVIFLSDPAVEHVLEKPTYETATISLGVKGGVNFESIQQASPADIETVKKYLPDIRLLQKLLLAREERRKKEVAVAPDWEVQGSLSNMSYAYVFGSQYDEDDLFRSRQYQGDPAMRIKVSRYMRINRVSEMGKYVTVTALLGDLMSESAGKWFGDRNLPGVFFGSSYAPDYPPERLNQLKRGENAEYPMGKFSTTPIEHVHKNHKSHLWVSNPLRRYPDLMALWNIDSYLRAEAAGVVSPGQPADKLDMPITTKICADFIANDGPKMYQWAVQLSRTERLHWVIQALFRAFHFKELELPEVWDLHVSSVVPNKLRPDDSGLRGVLLPFQVFAIVLASKEGWEKGAKKRSFLPVKLELVDMDKQMVVVRVVGPPSDDYTQRGPIDLAPNNAESEEGGALADQLVGPSARDKPVHKEISYVKDSASPATL</sequence>
<proteinExistence type="predicted"/>
<dbReference type="GO" id="GO:0000175">
    <property type="term" value="F:3'-5'-RNA exonuclease activity"/>
    <property type="evidence" value="ECO:0007669"/>
    <property type="project" value="TreeGrafter"/>
</dbReference>
<feature type="domain" description="RNB" evidence="2">
    <location>
        <begin position="551"/>
        <end position="898"/>
    </location>
</feature>